<evidence type="ECO:0000313" key="3">
    <source>
        <dbReference type="EMBL" id="QDZ17894.1"/>
    </source>
</evidence>
<protein>
    <submittedName>
        <fullName evidence="3">Uncharacterized protein</fullName>
    </submittedName>
</protein>
<dbReference type="AlphaFoldDB" id="A0A5B8MCT1"/>
<feature type="signal peptide" evidence="1">
    <location>
        <begin position="1"/>
        <end position="20"/>
    </location>
</feature>
<dbReference type="SUPFAM" id="SSF51004">
    <property type="entry name" value="C-terminal (heme d1) domain of cytochrome cd1-nitrite reductase"/>
    <property type="match status" value="1"/>
</dbReference>
<organism evidence="3 4">
    <name type="scientific">Chloropicon primus</name>
    <dbReference type="NCBI Taxonomy" id="1764295"/>
    <lineage>
        <taxon>Eukaryota</taxon>
        <taxon>Viridiplantae</taxon>
        <taxon>Chlorophyta</taxon>
        <taxon>Chloropicophyceae</taxon>
        <taxon>Chloropicales</taxon>
        <taxon>Chloropicaceae</taxon>
        <taxon>Chloropicon</taxon>
    </lineage>
</organism>
<dbReference type="InterPro" id="IPR011048">
    <property type="entry name" value="Haem_d1_sf"/>
</dbReference>
<dbReference type="EMBL" id="HBHL01012558">
    <property type="protein sequence ID" value="CAD9719357.1"/>
    <property type="molecule type" value="Transcribed_RNA"/>
</dbReference>
<sequence>MKSWIAIALAVACLAGVARAVQHGDEKHGQARGGYFFAFTNGDCTADYSSGTTSCGGGPRPAIDVVDPASMEVVASVPITTEYGPVVWSDAVYMEACDDDGYKGYVIANERGSRIVVIDAAKAIAGDGAEAIITTLPMGSRPVHSYAIPHIEGEGNVGEFWSHSDGDGHFDVVKVGNWDDLHVPEVTAHVETPGHGKLLWDSDLWPYGYASNTNEGYLYEIDMRNYNMTRHLKFTTHGENPDAHCKGTHGLAYSKENKHIYATCSGNTTVGGENGLVEVNVEGDELVLVKKHTDARGGQVYESSDGKWIVDIDKSNDEVVFLEANEPGEVSSISHVIEASADHCALDDQSNCGGMPDKVAFYDMPDGSVNFFFSFTSPNDKKGNDGVGYINSKDLGTQKILKNVKGGSGASKYRSIYTGGDHVATIMSFPHDGLMIVDGETGELAGTVETNQGTTRVIYVPNAPTGFYCSGSRR</sequence>
<evidence type="ECO:0000313" key="2">
    <source>
        <dbReference type="EMBL" id="CAD9719357.1"/>
    </source>
</evidence>
<dbReference type="EMBL" id="CP031034">
    <property type="protein sequence ID" value="QDZ17894.1"/>
    <property type="molecule type" value="Genomic_DNA"/>
</dbReference>
<dbReference type="Proteomes" id="UP000316726">
    <property type="component" value="Chromosome 1"/>
</dbReference>
<evidence type="ECO:0000256" key="1">
    <source>
        <dbReference type="SAM" id="SignalP"/>
    </source>
</evidence>
<dbReference type="OrthoDB" id="2015418at2759"/>
<accession>A0A5B8MCT1</accession>
<reference evidence="2" key="2">
    <citation type="submission" date="2021-01" db="EMBL/GenBank/DDBJ databases">
        <authorList>
            <person name="Corre E."/>
            <person name="Pelletier E."/>
            <person name="Niang G."/>
            <person name="Scheremetjew M."/>
            <person name="Finn R."/>
            <person name="Kale V."/>
            <person name="Holt S."/>
            <person name="Cochrane G."/>
            <person name="Meng A."/>
            <person name="Brown T."/>
            <person name="Cohen L."/>
        </authorList>
    </citation>
    <scope>NUCLEOTIDE SEQUENCE</scope>
    <source>
        <strain evidence="2">CCMP1205</strain>
    </source>
</reference>
<evidence type="ECO:0000313" key="4">
    <source>
        <dbReference type="Proteomes" id="UP000316726"/>
    </source>
</evidence>
<name>A0A5B8MCT1_9CHLO</name>
<feature type="chain" id="PRO_5036366817" evidence="1">
    <location>
        <begin position="21"/>
        <end position="474"/>
    </location>
</feature>
<gene>
    <name evidence="3" type="ORF">A3770_01p04120</name>
    <name evidence="2" type="ORF">CPRI1469_LOCUS8223</name>
</gene>
<reference evidence="3 4" key="1">
    <citation type="submission" date="2018-07" db="EMBL/GenBank/DDBJ databases">
        <title>The complete nuclear genome of the prasinophyte Chloropicon primus (CCMP1205).</title>
        <authorList>
            <person name="Pombert J.-F."/>
            <person name="Otis C."/>
            <person name="Turmel M."/>
            <person name="Lemieux C."/>
        </authorList>
    </citation>
    <scope>NUCLEOTIDE SEQUENCE [LARGE SCALE GENOMIC DNA]</scope>
    <source>
        <strain evidence="3 4">CCMP1205</strain>
    </source>
</reference>
<keyword evidence="1" id="KW-0732">Signal</keyword>
<proteinExistence type="predicted"/>
<keyword evidence="4" id="KW-1185">Reference proteome</keyword>